<reference evidence="2" key="1">
    <citation type="submission" date="2015-11" db="EMBL/GenBank/DDBJ databases">
        <authorList>
            <person name="Varghese N."/>
        </authorList>
    </citation>
    <scope>NUCLEOTIDE SEQUENCE [LARGE SCALE GENOMIC DNA]</scope>
</reference>
<accession>A0A0S4MYM3</accession>
<evidence type="ECO:0000313" key="2">
    <source>
        <dbReference type="Proteomes" id="UP000320623"/>
    </source>
</evidence>
<dbReference type="AlphaFoldDB" id="A0A0S4MYM3"/>
<name>A0A0S4MYM3_9BACT</name>
<dbReference type="Gene3D" id="2.60.120.560">
    <property type="entry name" value="Exo-inulinase, domain 1"/>
    <property type="match status" value="1"/>
</dbReference>
<keyword evidence="2" id="KW-1185">Reference proteome</keyword>
<dbReference type="Gene3D" id="2.120.10.30">
    <property type="entry name" value="TolB, C-terminal domain"/>
    <property type="match status" value="1"/>
</dbReference>
<sequence length="442" mass="50481">MSKFFLPLLILCTELISQNIWFSDDFSGSLKSEWIEISGKWRVEKGRLVSSAIGKTNYIGLNFIIPPRSNYRINLSFSGENMILMFNLYDIFTWMTGNFVKFYKNALYTGLIGLNGDEKINKFVSLPDSRRNFNTIEVVVSNGRYSIYFNKKKYLEEKLYFGSGYIVIGVSEGKTEFDYFIISSNERYKSIDDLKKLKEPIIDHISSIAIIDSARFALSSDVYSHVQVIDTGGNLLNKFTYLRWCGGLMYHDDGLYIGDIDKIIVVYPKRTLQVAQFMVKMPNYIYADAERIYVIDGSAIKIFNRDFRLMSSFTDPENLKFPTAIASDKYNIYCADPTLGHIAVYSKSSNKFLRSIKGQFVAPVDLKYDSVSNSIYVADVGLKAVVKVRGEKVEKTFEADEFGGLKFPRSIDLKYGMIYIADADKVVSIDTTFTRAKIVLKR</sequence>
<evidence type="ECO:0000313" key="1">
    <source>
        <dbReference type="EMBL" id="CUU04068.1"/>
    </source>
</evidence>
<organism evidence="1 2">
    <name type="scientific">Candidatus Thermokryptus mobilis</name>
    <dbReference type="NCBI Taxonomy" id="1643428"/>
    <lineage>
        <taxon>Bacteria</taxon>
        <taxon>Pseudomonadati</taxon>
        <taxon>Candidatus Kryptoniota</taxon>
        <taxon>Candidatus Thermokryptus</taxon>
    </lineage>
</organism>
<dbReference type="Proteomes" id="UP000320623">
    <property type="component" value="Unassembled WGS sequence"/>
</dbReference>
<dbReference type="OrthoDB" id="9772842at2"/>
<protein>
    <recommendedName>
        <fullName evidence="3">NHL repeat-containing protein</fullName>
    </recommendedName>
</protein>
<evidence type="ECO:0008006" key="3">
    <source>
        <dbReference type="Google" id="ProtNLM"/>
    </source>
</evidence>
<dbReference type="SUPFAM" id="SSF63825">
    <property type="entry name" value="YWTD domain"/>
    <property type="match status" value="1"/>
</dbReference>
<proteinExistence type="predicted"/>
<dbReference type="InterPro" id="IPR011042">
    <property type="entry name" value="6-blade_b-propeller_TolB-like"/>
</dbReference>
<gene>
    <name evidence="1" type="ORF">JGI1_00892</name>
</gene>
<dbReference type="STRING" id="1643428.GCA_001442855_00869"/>
<dbReference type="EMBL" id="FAOO01000005">
    <property type="protein sequence ID" value="CUU04068.1"/>
    <property type="molecule type" value="Genomic_DNA"/>
</dbReference>
<dbReference type="RefSeq" id="WP_140944665.1">
    <property type="nucleotide sequence ID" value="NZ_FAOO01000005.1"/>
</dbReference>